<protein>
    <recommendedName>
        <fullName evidence="1">PRC-barrel domain-containing protein</fullName>
    </recommendedName>
</protein>
<keyword evidence="3" id="KW-1185">Reference proteome</keyword>
<dbReference type="Proteomes" id="UP000327000">
    <property type="component" value="Unassembled WGS sequence"/>
</dbReference>
<gene>
    <name evidence="2" type="ORF">FRZ00_32025</name>
</gene>
<accession>A0A5N5W051</accession>
<feature type="domain" description="PRC-barrel" evidence="1">
    <location>
        <begin position="8"/>
        <end position="73"/>
    </location>
</feature>
<comment type="caution">
    <text evidence="2">The sequence shown here is derived from an EMBL/GenBank/DDBJ whole genome shotgun (WGS) entry which is preliminary data.</text>
</comment>
<dbReference type="Gene3D" id="2.30.30.240">
    <property type="entry name" value="PRC-barrel domain"/>
    <property type="match status" value="2"/>
</dbReference>
<proteinExistence type="predicted"/>
<dbReference type="AlphaFoldDB" id="A0A5N5W051"/>
<sequence>MMLFSGTKGLPVVTADEAAELGTVEALAVEAPLGLIGHLRLSGSGGPARRGRAWLPWSLVRAVGPDAVIVRSAAEPVVAREPDHHEILGRRVLTDRGDEHGTVKDVAFDPATGRIGTVHTTQGNVSGHRLLGLGDYALVVRAE</sequence>
<dbReference type="InterPro" id="IPR027275">
    <property type="entry name" value="PRC-brl_dom"/>
</dbReference>
<dbReference type="RefSeq" id="WP_004944765.1">
    <property type="nucleotide sequence ID" value="NZ_JBEOXQ010000204.1"/>
</dbReference>
<evidence type="ECO:0000313" key="2">
    <source>
        <dbReference type="EMBL" id="KAB7833858.1"/>
    </source>
</evidence>
<organism evidence="2 3">
    <name type="scientific">Streptomyces mobaraensis</name>
    <name type="common">Streptoverticillium mobaraense</name>
    <dbReference type="NCBI Taxonomy" id="35621"/>
    <lineage>
        <taxon>Bacteria</taxon>
        <taxon>Bacillati</taxon>
        <taxon>Actinomycetota</taxon>
        <taxon>Actinomycetes</taxon>
        <taxon>Kitasatosporales</taxon>
        <taxon>Streptomycetaceae</taxon>
        <taxon>Streptomyces</taxon>
    </lineage>
</organism>
<dbReference type="OrthoDB" id="4198549at2"/>
<feature type="domain" description="PRC-barrel" evidence="1">
    <location>
        <begin position="85"/>
        <end position="130"/>
    </location>
</feature>
<dbReference type="SUPFAM" id="SSF50346">
    <property type="entry name" value="PRC-barrel domain"/>
    <property type="match status" value="2"/>
</dbReference>
<evidence type="ECO:0000259" key="1">
    <source>
        <dbReference type="Pfam" id="PF05239"/>
    </source>
</evidence>
<name>A0A5N5W051_STRMB</name>
<reference evidence="2 3" key="1">
    <citation type="journal article" date="2019" name="Microb. Cell Fact.">
        <title>Exploring novel herbicidin analogues by transcriptional regulator overexpression and MS/MS molecular networking.</title>
        <authorList>
            <person name="Shi Y."/>
            <person name="Gu R."/>
            <person name="Li Y."/>
            <person name="Wang X."/>
            <person name="Ren W."/>
            <person name="Li X."/>
            <person name="Wang L."/>
            <person name="Xie Y."/>
            <person name="Hong B."/>
        </authorList>
    </citation>
    <scope>NUCLEOTIDE SEQUENCE [LARGE SCALE GENOMIC DNA]</scope>
    <source>
        <strain evidence="2 3">US-43</strain>
    </source>
</reference>
<dbReference type="InterPro" id="IPR011033">
    <property type="entry name" value="PRC_barrel-like_sf"/>
</dbReference>
<dbReference type="EMBL" id="VOKX01000126">
    <property type="protein sequence ID" value="KAB7833858.1"/>
    <property type="molecule type" value="Genomic_DNA"/>
</dbReference>
<dbReference type="Pfam" id="PF05239">
    <property type="entry name" value="PRC"/>
    <property type="match status" value="2"/>
</dbReference>
<evidence type="ECO:0000313" key="3">
    <source>
        <dbReference type="Proteomes" id="UP000327000"/>
    </source>
</evidence>